<protein>
    <submittedName>
        <fullName evidence="1">Uncharacterized protein</fullName>
    </submittedName>
</protein>
<keyword evidence="1" id="KW-0614">Plasmid</keyword>
<dbReference type="Pfam" id="PF10820">
    <property type="entry name" value="DUF2543"/>
    <property type="match status" value="1"/>
</dbReference>
<sequence>MVSEYADSSLEFLNESEKQPVISYFNDLVTRLMNDESIDNVLLIKLANKHGVSETRVPEIATYLSNWGRD</sequence>
<name>A0A2H4UEB2_9ENTR</name>
<organism evidence="1">
    <name type="scientific">Enterobacter sp. HP19</name>
    <dbReference type="NCBI Taxonomy" id="1811975"/>
    <lineage>
        <taxon>Bacteria</taxon>
        <taxon>Pseudomonadati</taxon>
        <taxon>Pseudomonadota</taxon>
        <taxon>Gammaproteobacteria</taxon>
        <taxon>Enterobacterales</taxon>
        <taxon>Enterobacteriaceae</taxon>
        <taxon>Enterobacter</taxon>
    </lineage>
</organism>
<dbReference type="AlphaFoldDB" id="A0A2H4UEB2"/>
<dbReference type="InterPro" id="IPR020251">
    <property type="entry name" value="Uncharacterised_YmjA"/>
</dbReference>
<reference evidence="1" key="1">
    <citation type="submission" date="2017-09" db="EMBL/GenBank/DDBJ databases">
        <title>Bacteria from fildes peninsula of king george island (maritime Antarctica), carry class 1 integrons and antibiotic resistance cassettes in conjugative plasmids.</title>
        <authorList>
            <person name="Antelo V.B."/>
            <person name="Batista S.B."/>
            <person name="Guerout A.M."/>
            <person name="Mazel D."/>
            <person name="Romero V."/>
            <person name="Sotelo Silveira J."/>
        </authorList>
    </citation>
    <scope>NUCLEOTIDE SEQUENCE</scope>
    <source>
        <strain evidence="1">HP19</strain>
        <plasmid evidence="1">unnamed</plasmid>
    </source>
</reference>
<dbReference type="EMBL" id="MF957312">
    <property type="protein sequence ID" value="ATZ71587.1"/>
    <property type="molecule type" value="Genomic_DNA"/>
</dbReference>
<geneLocation type="plasmid" evidence="1">
    <name>unnamed</name>
</geneLocation>
<accession>A0A2H4UEB2</accession>
<evidence type="ECO:0000313" key="1">
    <source>
        <dbReference type="EMBL" id="ATZ71587.1"/>
    </source>
</evidence>
<proteinExistence type="predicted"/>